<feature type="transmembrane region" description="Helical" evidence="1">
    <location>
        <begin position="92"/>
        <end position="111"/>
    </location>
</feature>
<protein>
    <recommendedName>
        <fullName evidence="4">Sulfatase N-terminal domain-containing protein</fullName>
    </recommendedName>
</protein>
<dbReference type="EMBL" id="LCPW01000002">
    <property type="protein sequence ID" value="KKW06198.1"/>
    <property type="molecule type" value="Genomic_DNA"/>
</dbReference>
<evidence type="ECO:0008006" key="4">
    <source>
        <dbReference type="Google" id="ProtNLM"/>
    </source>
</evidence>
<accession>A0A0G1VI61</accession>
<dbReference type="Proteomes" id="UP000034119">
    <property type="component" value="Unassembled WGS sequence"/>
</dbReference>
<feature type="transmembrane region" description="Helical" evidence="1">
    <location>
        <begin position="52"/>
        <end position="71"/>
    </location>
</feature>
<keyword evidence="1" id="KW-0472">Membrane</keyword>
<dbReference type="Gene3D" id="3.40.720.10">
    <property type="entry name" value="Alkaline Phosphatase, subunit A"/>
    <property type="match status" value="1"/>
</dbReference>
<feature type="transmembrane region" description="Helical" evidence="1">
    <location>
        <begin position="153"/>
        <end position="176"/>
    </location>
</feature>
<organism evidence="2 3">
    <name type="scientific">candidate division CPR1 bacterium GW2011_GWC1_49_13</name>
    <dbReference type="NCBI Taxonomy" id="1618342"/>
    <lineage>
        <taxon>Bacteria</taxon>
        <taxon>candidate division CPR1</taxon>
    </lineage>
</organism>
<proteinExistence type="predicted"/>
<sequence length="585" mass="66357">MNPDFKNYFVKFIDSRFIFRNIFIPLIFLSLSVLILACSLPVGVSKTFANEIWPLLSILVLLSGTASLIFWHLKKKSKFWDFFKKENRENIYVTDLIFILLPLTPVVQYIINNQDILSFWESLYVLGLSALVSLALIITLPKFLGRFGSPQTLMVFGLTLAFIFLAMPGLSLRFFWFEVGSLKIQLAVFASVFLFFWFLTDLKLKNLLYVMVSVYFLSNSLFQAFLPRAEGDQQEKLPFTNNKLVELVGGEKPKATPNIYLLVYDAYAHNETMEQYGIDNIGQERYLENLGFKLYPKTYSIGAASLDTMSRVLNASTDYYGNGRRAASGDGVVQNLLEGFGYETYGIFPSDYFFRGYGSNYDHYFPVNITPSGNLLMEGILTGEFKFDLEFDKVPHEQFIEEKVKTFKEVPASPRFIDMHTSVPSHSQNSGACLPNETDLYKERLDQANREMRGDLKTLIKSDPSAIIIVASDHGPYLTKNCTGTGSNYPNPYDISEISRIDIQDRFGTFLAIRWPDGGYEEFDEITVLQDLFPAIFSYLFKDQTFLGAKVEPVTVDLDRISGASVFNGLIRGGIDNGEPLFLGN</sequence>
<name>A0A0G1VI61_9BACT</name>
<feature type="transmembrane region" description="Helical" evidence="1">
    <location>
        <begin position="21"/>
        <end position="40"/>
    </location>
</feature>
<feature type="transmembrane region" description="Helical" evidence="1">
    <location>
        <begin position="182"/>
        <end position="200"/>
    </location>
</feature>
<gene>
    <name evidence="2" type="ORF">UY40_C0002G0048</name>
</gene>
<keyword evidence="1" id="KW-0812">Transmembrane</keyword>
<dbReference type="InterPro" id="IPR017850">
    <property type="entry name" value="Alkaline_phosphatase_core_sf"/>
</dbReference>
<evidence type="ECO:0000313" key="2">
    <source>
        <dbReference type="EMBL" id="KKW06198.1"/>
    </source>
</evidence>
<evidence type="ECO:0000256" key="1">
    <source>
        <dbReference type="SAM" id="Phobius"/>
    </source>
</evidence>
<feature type="transmembrane region" description="Helical" evidence="1">
    <location>
        <begin position="123"/>
        <end position="141"/>
    </location>
</feature>
<dbReference type="AlphaFoldDB" id="A0A0G1VI61"/>
<feature type="transmembrane region" description="Helical" evidence="1">
    <location>
        <begin position="207"/>
        <end position="226"/>
    </location>
</feature>
<comment type="caution">
    <text evidence="2">The sequence shown here is derived from an EMBL/GenBank/DDBJ whole genome shotgun (WGS) entry which is preliminary data.</text>
</comment>
<keyword evidence="1" id="KW-1133">Transmembrane helix</keyword>
<dbReference type="STRING" id="1618342.UY40_C0002G0048"/>
<reference evidence="2 3" key="1">
    <citation type="journal article" date="2015" name="Nature">
        <title>rRNA introns, odd ribosomes, and small enigmatic genomes across a large radiation of phyla.</title>
        <authorList>
            <person name="Brown C.T."/>
            <person name="Hug L.A."/>
            <person name="Thomas B.C."/>
            <person name="Sharon I."/>
            <person name="Castelle C.J."/>
            <person name="Singh A."/>
            <person name="Wilkins M.J."/>
            <person name="Williams K.H."/>
            <person name="Banfield J.F."/>
        </authorList>
    </citation>
    <scope>NUCLEOTIDE SEQUENCE [LARGE SCALE GENOMIC DNA]</scope>
</reference>
<evidence type="ECO:0000313" key="3">
    <source>
        <dbReference type="Proteomes" id="UP000034119"/>
    </source>
</evidence>